<dbReference type="GO" id="GO:0005509">
    <property type="term" value="F:calcium ion binding"/>
    <property type="evidence" value="ECO:0007669"/>
    <property type="project" value="InterPro"/>
</dbReference>
<dbReference type="PROSITE" id="PS00018">
    <property type="entry name" value="EF_HAND_1"/>
    <property type="match status" value="5"/>
</dbReference>
<dbReference type="EMBL" id="SWLB01000010">
    <property type="protein sequence ID" value="KAF3333425.1"/>
    <property type="molecule type" value="Genomic_DNA"/>
</dbReference>
<dbReference type="Gene3D" id="1.10.238.10">
    <property type="entry name" value="EF-hand"/>
    <property type="match status" value="3"/>
</dbReference>
<dbReference type="Proteomes" id="UP000623129">
    <property type="component" value="Unassembled WGS sequence"/>
</dbReference>
<gene>
    <name evidence="4" type="ORF">FCM35_KLT01116</name>
</gene>
<reference evidence="4" key="1">
    <citation type="submission" date="2020-01" db="EMBL/GenBank/DDBJ databases">
        <title>Genome sequence of Kobresia littledalei, the first chromosome-level genome in the family Cyperaceae.</title>
        <authorList>
            <person name="Qu G."/>
        </authorList>
    </citation>
    <scope>NUCLEOTIDE SEQUENCE</scope>
    <source>
        <strain evidence="4">C.B.Clarke</strain>
        <tissue evidence="4">Leaf</tissue>
    </source>
</reference>
<evidence type="ECO:0000259" key="3">
    <source>
        <dbReference type="PROSITE" id="PS50222"/>
    </source>
</evidence>
<keyword evidence="5" id="KW-1185">Reference proteome</keyword>
<evidence type="ECO:0000256" key="1">
    <source>
        <dbReference type="ARBA" id="ARBA00022837"/>
    </source>
</evidence>
<feature type="domain" description="EF-hand" evidence="3">
    <location>
        <begin position="332"/>
        <end position="367"/>
    </location>
</feature>
<dbReference type="PROSITE" id="PS50222">
    <property type="entry name" value="EF_HAND_2"/>
    <property type="match status" value="3"/>
</dbReference>
<dbReference type="GO" id="GO:0005783">
    <property type="term" value="C:endoplasmic reticulum"/>
    <property type="evidence" value="ECO:0007669"/>
    <property type="project" value="TreeGrafter"/>
</dbReference>
<proteinExistence type="predicted"/>
<dbReference type="PANTHER" id="PTHR10827:SF101">
    <property type="entry name" value="CALCIUM-BINDING EF HAND FAMILY PROTEIN"/>
    <property type="match status" value="1"/>
</dbReference>
<feature type="chain" id="PRO_5033032662" evidence="2">
    <location>
        <begin position="35"/>
        <end position="381"/>
    </location>
</feature>
<comment type="caution">
    <text evidence="4">The sequence shown here is derived from an EMBL/GenBank/DDBJ whole genome shotgun (WGS) entry which is preliminary data.</text>
</comment>
<feature type="domain" description="EF-hand" evidence="3">
    <location>
        <begin position="250"/>
        <end position="280"/>
    </location>
</feature>
<evidence type="ECO:0000313" key="4">
    <source>
        <dbReference type="EMBL" id="KAF3333425.1"/>
    </source>
</evidence>
<dbReference type="OrthoDB" id="293868at2759"/>
<dbReference type="SMART" id="SM00054">
    <property type="entry name" value="EFh"/>
    <property type="match status" value="4"/>
</dbReference>
<dbReference type="PANTHER" id="PTHR10827">
    <property type="entry name" value="RETICULOCALBIN"/>
    <property type="match status" value="1"/>
</dbReference>
<feature type="domain" description="EF-hand" evidence="3">
    <location>
        <begin position="293"/>
        <end position="328"/>
    </location>
</feature>
<feature type="signal peptide" evidence="2">
    <location>
        <begin position="1"/>
        <end position="34"/>
    </location>
</feature>
<name>A0A833QTC0_9POAL</name>
<dbReference type="FunFam" id="1.10.238.10:FF:000328">
    <property type="entry name" value="Calcium-binding EF hand family protein"/>
    <property type="match status" value="1"/>
</dbReference>
<dbReference type="InterPro" id="IPR002048">
    <property type="entry name" value="EF_hand_dom"/>
</dbReference>
<sequence>MANSKSSSFPVILVFLTLTLVFLFLLSSAPSTRGTQSNRRLKLRSNFTFTFVPPLPSQASRHPGHADPHHFAFDPIISQIEMRREDREWEHTHMPEVEHAPAMESQPEWEDFMDAEDYVNSENRFNVTKRVEVLFPKIDLNPGDGFITAEELTNWNLVQARIETMHRTKRDMELHDKNKDGLVSFDEYERPSWSWRFDEENSTNDGMGWWKEEHFKAADMDGDGLLNLTEFNDFQHPADSTNTKMIDWLCKEEIRERDKDKDGKLSFQEYHGGLFYLIRNYDEFTVDPNEDNYGDATAKKLFSQIDKDNDGFISAEELKPYINNLHPSERFYAKQQANYLLSMADTDKDGKLSLKEMVENPYAFYSSIFTEEDHQFHDEFR</sequence>
<dbReference type="InterPro" id="IPR018247">
    <property type="entry name" value="EF_Hand_1_Ca_BS"/>
</dbReference>
<keyword evidence="2" id="KW-0732">Signal</keyword>
<dbReference type="Pfam" id="PF13202">
    <property type="entry name" value="EF-hand_5"/>
    <property type="match status" value="1"/>
</dbReference>
<protein>
    <submittedName>
        <fullName evidence="4">Reticulocalbin-2</fullName>
    </submittedName>
</protein>
<dbReference type="AlphaFoldDB" id="A0A833QTC0"/>
<evidence type="ECO:0000313" key="5">
    <source>
        <dbReference type="Proteomes" id="UP000623129"/>
    </source>
</evidence>
<dbReference type="SUPFAM" id="SSF47473">
    <property type="entry name" value="EF-hand"/>
    <property type="match status" value="2"/>
</dbReference>
<organism evidence="4 5">
    <name type="scientific">Carex littledalei</name>
    <dbReference type="NCBI Taxonomy" id="544730"/>
    <lineage>
        <taxon>Eukaryota</taxon>
        <taxon>Viridiplantae</taxon>
        <taxon>Streptophyta</taxon>
        <taxon>Embryophyta</taxon>
        <taxon>Tracheophyta</taxon>
        <taxon>Spermatophyta</taxon>
        <taxon>Magnoliopsida</taxon>
        <taxon>Liliopsida</taxon>
        <taxon>Poales</taxon>
        <taxon>Cyperaceae</taxon>
        <taxon>Cyperoideae</taxon>
        <taxon>Cariceae</taxon>
        <taxon>Carex</taxon>
        <taxon>Carex subgen. Euthyceras</taxon>
    </lineage>
</organism>
<evidence type="ECO:0000256" key="2">
    <source>
        <dbReference type="SAM" id="SignalP"/>
    </source>
</evidence>
<keyword evidence="1" id="KW-0106">Calcium</keyword>
<accession>A0A833QTC0</accession>
<dbReference type="Pfam" id="PF13499">
    <property type="entry name" value="EF-hand_7"/>
    <property type="match status" value="1"/>
</dbReference>
<dbReference type="InterPro" id="IPR011992">
    <property type="entry name" value="EF-hand-dom_pair"/>
</dbReference>